<dbReference type="InterPro" id="IPR013324">
    <property type="entry name" value="RNA_pol_sigma_r3/r4-like"/>
</dbReference>
<dbReference type="KEGG" id="mcab:HXZ27_03125"/>
<evidence type="ECO:0000313" key="9">
    <source>
        <dbReference type="EMBL" id="QLD23343.1"/>
    </source>
</evidence>
<evidence type="ECO:0000256" key="3">
    <source>
        <dbReference type="ARBA" id="ARBA00023082"/>
    </source>
</evidence>
<evidence type="ECO:0000256" key="4">
    <source>
        <dbReference type="ARBA" id="ARBA00023163"/>
    </source>
</evidence>
<dbReference type="InterPro" id="IPR036388">
    <property type="entry name" value="WH-like_DNA-bd_sf"/>
</dbReference>
<dbReference type="GO" id="GO:0016987">
    <property type="term" value="F:sigma factor activity"/>
    <property type="evidence" value="ECO:0007669"/>
    <property type="project" value="UniProtKB-KW"/>
</dbReference>
<dbReference type="PANTHER" id="PTHR47756">
    <property type="entry name" value="BLL6612 PROTEIN-RELATED"/>
    <property type="match status" value="1"/>
</dbReference>
<feature type="compositionally biased region" description="Pro residues" evidence="5">
    <location>
        <begin position="451"/>
        <end position="464"/>
    </location>
</feature>
<dbReference type="AlphaFoldDB" id="A0A7H8XE47"/>
<dbReference type="SUPFAM" id="SSF88946">
    <property type="entry name" value="Sigma2 domain of RNA polymerase sigma factors"/>
    <property type="match status" value="1"/>
</dbReference>
<dbReference type="SUPFAM" id="SSF88659">
    <property type="entry name" value="Sigma3 and sigma4 domains of RNA polymerase sigma factors"/>
    <property type="match status" value="1"/>
</dbReference>
<sequence length="464" mass="49267">MSTNVSPSHFAGLAGCGPAAPGGPDGVGVFAGRGGPAAPGGQGGVAVGDLLRGLAPQVLGLLVRRHGQFDACEDAVQEALLAAATRWPTDGMPDNPRAWLLTVATRRLTDAWRSERARRDREVAVALREPAYAALAPPPDEQPPAGDDTLLLLLLCCHPALNRSAQVALTLRAAGGLTTAQIARAHLVPEATMSQRIRRAKQRIEAAGARFVLPSPAERDERMRAVLQVLYLVFNEGHTASSGPDLQRAELTAEAIRLTRELRRLLPDDGEVAGLLALMLLTDAHREARTGPDGELVPLAEQDRDRWNRAAIAEGTALVTEALTWSPPGPYQLQAAIAAVHAEAPSAADTDWRQIVALYRLLGRLAPNPMVTLNEAAAVAMVDGPRAGLALLAPLDGDERVAGHHRLAAVRGHLLELAGEKAAARDAYRAAARSTTSLPERRYLESRATRLPPPRPHPGLAPSR</sequence>
<dbReference type="GO" id="GO:0003677">
    <property type="term" value="F:DNA binding"/>
    <property type="evidence" value="ECO:0007669"/>
    <property type="project" value="InterPro"/>
</dbReference>
<organism evidence="9 10">
    <name type="scientific">Micromonospora carbonacea</name>
    <dbReference type="NCBI Taxonomy" id="47853"/>
    <lineage>
        <taxon>Bacteria</taxon>
        <taxon>Bacillati</taxon>
        <taxon>Actinomycetota</taxon>
        <taxon>Actinomycetes</taxon>
        <taxon>Micromonosporales</taxon>
        <taxon>Micromonosporaceae</taxon>
        <taxon>Micromonospora</taxon>
    </lineage>
</organism>
<keyword evidence="2" id="KW-0805">Transcription regulation</keyword>
<evidence type="ECO:0000259" key="8">
    <source>
        <dbReference type="Pfam" id="PF20239"/>
    </source>
</evidence>
<dbReference type="PANTHER" id="PTHR47756:SF2">
    <property type="entry name" value="BLL6612 PROTEIN"/>
    <property type="match status" value="1"/>
</dbReference>
<dbReference type="InterPro" id="IPR046531">
    <property type="entry name" value="DUF6596"/>
</dbReference>
<evidence type="ECO:0000313" key="10">
    <source>
        <dbReference type="Proteomes" id="UP000509335"/>
    </source>
</evidence>
<dbReference type="Proteomes" id="UP000509335">
    <property type="component" value="Chromosome"/>
</dbReference>
<dbReference type="Pfam" id="PF04542">
    <property type="entry name" value="Sigma70_r2"/>
    <property type="match status" value="1"/>
</dbReference>
<feature type="region of interest" description="Disordered" evidence="5">
    <location>
        <begin position="431"/>
        <end position="464"/>
    </location>
</feature>
<dbReference type="GO" id="GO:0006352">
    <property type="term" value="P:DNA-templated transcription initiation"/>
    <property type="evidence" value="ECO:0007669"/>
    <property type="project" value="InterPro"/>
</dbReference>
<dbReference type="Gene3D" id="1.10.10.10">
    <property type="entry name" value="Winged helix-like DNA-binding domain superfamily/Winged helix DNA-binding domain"/>
    <property type="match status" value="1"/>
</dbReference>
<dbReference type="Pfam" id="PF20239">
    <property type="entry name" value="DUF6596"/>
    <property type="match status" value="1"/>
</dbReference>
<dbReference type="InterPro" id="IPR007627">
    <property type="entry name" value="RNA_pol_sigma70_r2"/>
</dbReference>
<feature type="domain" description="RNA polymerase sigma-70 region 2" evidence="6">
    <location>
        <begin position="52"/>
        <end position="116"/>
    </location>
</feature>
<gene>
    <name evidence="9" type="ORF">HXZ27_03125</name>
</gene>
<dbReference type="Gene3D" id="1.10.1740.10">
    <property type="match status" value="1"/>
</dbReference>
<evidence type="ECO:0000256" key="1">
    <source>
        <dbReference type="ARBA" id="ARBA00010641"/>
    </source>
</evidence>
<evidence type="ECO:0000259" key="6">
    <source>
        <dbReference type="Pfam" id="PF04542"/>
    </source>
</evidence>
<dbReference type="EMBL" id="CP058322">
    <property type="protein sequence ID" value="QLD23343.1"/>
    <property type="molecule type" value="Genomic_DNA"/>
</dbReference>
<evidence type="ECO:0000259" key="7">
    <source>
        <dbReference type="Pfam" id="PF08281"/>
    </source>
</evidence>
<feature type="domain" description="DUF6596" evidence="8">
    <location>
        <begin position="222"/>
        <end position="322"/>
    </location>
</feature>
<dbReference type="InterPro" id="IPR013249">
    <property type="entry name" value="RNA_pol_sigma70_r4_t2"/>
</dbReference>
<keyword evidence="4" id="KW-0804">Transcription</keyword>
<keyword evidence="3" id="KW-0731">Sigma factor</keyword>
<evidence type="ECO:0000256" key="5">
    <source>
        <dbReference type="SAM" id="MobiDB-lite"/>
    </source>
</evidence>
<reference evidence="9 10" key="1">
    <citation type="submission" date="2020-07" db="EMBL/GenBank/DDBJ databases">
        <title>A bifunctional nitrone conjugated secondary metabolite targeting the ribosome.</title>
        <authorList>
            <person name="Limbrick E.M."/>
            <person name="Graf M."/>
            <person name="Derewacz D.K."/>
            <person name="Nguyen F."/>
            <person name="Spraggins J.M."/>
            <person name="Wieland M."/>
            <person name="Ynigez-Gutierrez A.E."/>
            <person name="Reisman B.J."/>
            <person name="Zinshteyn B."/>
            <person name="McCulloch K."/>
            <person name="Iverson T.M."/>
            <person name="Green R."/>
            <person name="Wilson D.N."/>
            <person name="Bachmann B.O."/>
        </authorList>
    </citation>
    <scope>NUCLEOTIDE SEQUENCE [LARGE SCALE GENOMIC DNA]</scope>
    <source>
        <strain evidence="10">aurantiaca</strain>
    </source>
</reference>
<proteinExistence type="inferred from homology"/>
<feature type="compositionally biased region" description="Basic and acidic residues" evidence="5">
    <location>
        <begin position="439"/>
        <end position="448"/>
    </location>
</feature>
<accession>A0A7H8XE47</accession>
<feature type="domain" description="RNA polymerase sigma factor 70 region 4 type 2" evidence="7">
    <location>
        <begin position="152"/>
        <end position="204"/>
    </location>
</feature>
<dbReference type="InterPro" id="IPR013325">
    <property type="entry name" value="RNA_pol_sigma_r2"/>
</dbReference>
<evidence type="ECO:0000256" key="2">
    <source>
        <dbReference type="ARBA" id="ARBA00023015"/>
    </source>
</evidence>
<protein>
    <submittedName>
        <fullName evidence="9">RNA polymerase sigma factor</fullName>
    </submittedName>
</protein>
<dbReference type="Pfam" id="PF08281">
    <property type="entry name" value="Sigma70_r4_2"/>
    <property type="match status" value="1"/>
</dbReference>
<comment type="similarity">
    <text evidence="1">Belongs to the sigma-70 factor family. ECF subfamily.</text>
</comment>
<name>A0A7H8XE47_9ACTN</name>